<accession>A0A8K0SKB9</accession>
<dbReference type="OrthoDB" id="5565730at2759"/>
<name>A0A8K0SKB9_9HYPO</name>
<keyword evidence="3" id="KW-1185">Reference proteome</keyword>
<comment type="caution">
    <text evidence="2">The sequence shown here is derived from an EMBL/GenBank/DDBJ whole genome shotgun (WGS) entry which is preliminary data.</text>
</comment>
<evidence type="ECO:0000313" key="3">
    <source>
        <dbReference type="Proteomes" id="UP000813444"/>
    </source>
</evidence>
<dbReference type="EMBL" id="JAGPNK010000016">
    <property type="protein sequence ID" value="KAH7308144.1"/>
    <property type="molecule type" value="Genomic_DNA"/>
</dbReference>
<feature type="region of interest" description="Disordered" evidence="1">
    <location>
        <begin position="1"/>
        <end position="21"/>
    </location>
</feature>
<dbReference type="AlphaFoldDB" id="A0A8K0SKB9"/>
<reference evidence="2" key="1">
    <citation type="journal article" date="2021" name="Nat. Commun.">
        <title>Genetic determinants of endophytism in the Arabidopsis root mycobiome.</title>
        <authorList>
            <person name="Mesny F."/>
            <person name="Miyauchi S."/>
            <person name="Thiergart T."/>
            <person name="Pickel B."/>
            <person name="Atanasova L."/>
            <person name="Karlsson M."/>
            <person name="Huettel B."/>
            <person name="Barry K.W."/>
            <person name="Haridas S."/>
            <person name="Chen C."/>
            <person name="Bauer D."/>
            <person name="Andreopoulos W."/>
            <person name="Pangilinan J."/>
            <person name="LaButti K."/>
            <person name="Riley R."/>
            <person name="Lipzen A."/>
            <person name="Clum A."/>
            <person name="Drula E."/>
            <person name="Henrissat B."/>
            <person name="Kohler A."/>
            <person name="Grigoriev I.V."/>
            <person name="Martin F.M."/>
            <person name="Hacquard S."/>
        </authorList>
    </citation>
    <scope>NUCLEOTIDE SEQUENCE</scope>
    <source>
        <strain evidence="2">MPI-CAGE-CH-0235</strain>
    </source>
</reference>
<proteinExistence type="predicted"/>
<gene>
    <name evidence="2" type="ORF">B0I35DRAFT_442976</name>
</gene>
<dbReference type="PANTHER" id="PTHR41390:SF1">
    <property type="entry name" value="NADH-UBIQUINONE OXIDOREDUCTASE 213 KDA SUBUNIT"/>
    <property type="match status" value="1"/>
</dbReference>
<protein>
    <submittedName>
        <fullName evidence="2">Uncharacterized protein</fullName>
    </submittedName>
</protein>
<dbReference type="PANTHER" id="PTHR41390">
    <property type="entry name" value="CHROMOSOME 7, WHOLE GENOME SHOTGUN SEQUENCE"/>
    <property type="match status" value="1"/>
</dbReference>
<evidence type="ECO:0000313" key="2">
    <source>
        <dbReference type="EMBL" id="KAH7308144.1"/>
    </source>
</evidence>
<organism evidence="2 3">
    <name type="scientific">Stachybotrys elegans</name>
    <dbReference type="NCBI Taxonomy" id="80388"/>
    <lineage>
        <taxon>Eukaryota</taxon>
        <taxon>Fungi</taxon>
        <taxon>Dikarya</taxon>
        <taxon>Ascomycota</taxon>
        <taxon>Pezizomycotina</taxon>
        <taxon>Sordariomycetes</taxon>
        <taxon>Hypocreomycetidae</taxon>
        <taxon>Hypocreales</taxon>
        <taxon>Stachybotryaceae</taxon>
        <taxon>Stachybotrys</taxon>
    </lineage>
</organism>
<evidence type="ECO:0000256" key="1">
    <source>
        <dbReference type="SAM" id="MobiDB-lite"/>
    </source>
</evidence>
<sequence length="215" mass="23365">MSDASVPPSEPPRRRQGRGLLPPTVLEVVTPPLEVAAWSGAAGAVVGVGMGIATETSPLLNALVNGTHWLKLGGSYWFARTIGMRYYGGEERVKPIDKTLVSTISGAVAGAFVSITHISTIKSTTAMWAVFGGVGQMIANKLTTRREKLAGEDPSWMNSQWVPLKKLSDQEYSHMLEEKMLRFDADIALVDERIAELQRLQAKNKTETTKDQGAK</sequence>
<dbReference type="Proteomes" id="UP000813444">
    <property type="component" value="Unassembled WGS sequence"/>
</dbReference>